<dbReference type="InterPro" id="IPR037997">
    <property type="entry name" value="Dgk1-like"/>
</dbReference>
<feature type="transmembrane region" description="Helical" evidence="1">
    <location>
        <begin position="160"/>
        <end position="178"/>
    </location>
</feature>
<dbReference type="EMBL" id="WMIA01000045">
    <property type="protein sequence ID" value="MTF40725.1"/>
    <property type="molecule type" value="Genomic_DNA"/>
</dbReference>
<evidence type="ECO:0000256" key="1">
    <source>
        <dbReference type="SAM" id="Phobius"/>
    </source>
</evidence>
<dbReference type="AlphaFoldDB" id="A0A844H310"/>
<dbReference type="PANTHER" id="PTHR31303:SF1">
    <property type="entry name" value="CTP-DEPENDENT DIACYLGLYCEROL KINASE 1"/>
    <property type="match status" value="1"/>
</dbReference>
<protein>
    <submittedName>
        <fullName evidence="2">Phosphatidate cytidylyltransferase</fullName>
    </submittedName>
</protein>
<proteinExistence type="predicted"/>
<feature type="transmembrane region" description="Helical" evidence="1">
    <location>
        <begin position="64"/>
        <end position="84"/>
    </location>
</feature>
<feature type="transmembrane region" description="Helical" evidence="1">
    <location>
        <begin position="184"/>
        <end position="202"/>
    </location>
</feature>
<feature type="transmembrane region" description="Helical" evidence="1">
    <location>
        <begin position="209"/>
        <end position="228"/>
    </location>
</feature>
<feature type="transmembrane region" description="Helical" evidence="1">
    <location>
        <begin position="42"/>
        <end position="58"/>
    </location>
</feature>
<name>A0A844H310_9CHRO</name>
<comment type="caution">
    <text evidence="2">The sequence shown here is derived from an EMBL/GenBank/DDBJ whole genome shotgun (WGS) entry which is preliminary data.</text>
</comment>
<gene>
    <name evidence="2" type="ORF">GGC33_17605</name>
</gene>
<dbReference type="GO" id="GO:0004143">
    <property type="term" value="F:ATP-dependent diacylglycerol kinase activity"/>
    <property type="evidence" value="ECO:0007669"/>
    <property type="project" value="InterPro"/>
</dbReference>
<dbReference type="RefSeq" id="WP_155084769.1">
    <property type="nucleotide sequence ID" value="NZ_WMIA01000045.1"/>
</dbReference>
<accession>A0A844H310</accession>
<dbReference type="PANTHER" id="PTHR31303">
    <property type="entry name" value="CTP-DEPENDENT DIACYLGLYCEROL KINASE 1"/>
    <property type="match status" value="1"/>
</dbReference>
<dbReference type="GO" id="GO:0016779">
    <property type="term" value="F:nucleotidyltransferase activity"/>
    <property type="evidence" value="ECO:0007669"/>
    <property type="project" value="UniProtKB-KW"/>
</dbReference>
<sequence length="229" mass="25002">MLVNLSNQIGSILLITVYIGGLLLIAEILNRLHKTDSELTRKIVHIGTGNVILLAWWLNITSDVILLAVITASIVAIASYYLPILPSVNSVGRHSLGTLFYAISIGILTALFWHEGEKQFTAIGILIMSYGDGMAALIGQKWGKHKYQLLGNKKSWEGSLTMTLVSILVVISIFGIVATIQTKLFIIALLIGIFATILETFSPFGIDNLTVPVICGILAYYLQNIFTIN</sequence>
<feature type="transmembrane region" description="Helical" evidence="1">
    <location>
        <begin position="96"/>
        <end position="114"/>
    </location>
</feature>
<reference evidence="2 3" key="1">
    <citation type="submission" date="2019-11" db="EMBL/GenBank/DDBJ databases">
        <title>Isolation of a new High Light Tolerant Cyanobacteria.</title>
        <authorList>
            <person name="Dobson Z."/>
            <person name="Vaughn N."/>
            <person name="Vaughn M."/>
            <person name="Fromme P."/>
            <person name="Mazor Y."/>
        </authorList>
    </citation>
    <scope>NUCLEOTIDE SEQUENCE [LARGE SCALE GENOMIC DNA]</scope>
    <source>
        <strain evidence="2 3">0216</strain>
    </source>
</reference>
<feature type="transmembrane region" description="Helical" evidence="1">
    <location>
        <begin position="120"/>
        <end position="139"/>
    </location>
</feature>
<keyword evidence="2" id="KW-0808">Transferase</keyword>
<evidence type="ECO:0000313" key="2">
    <source>
        <dbReference type="EMBL" id="MTF40725.1"/>
    </source>
</evidence>
<organism evidence="2 3">
    <name type="scientific">Cyanobacterium aponinum 0216</name>
    <dbReference type="NCBI Taxonomy" id="2676140"/>
    <lineage>
        <taxon>Bacteria</taxon>
        <taxon>Bacillati</taxon>
        <taxon>Cyanobacteriota</taxon>
        <taxon>Cyanophyceae</taxon>
        <taxon>Oscillatoriophycideae</taxon>
        <taxon>Chroococcales</taxon>
        <taxon>Geminocystaceae</taxon>
        <taxon>Cyanobacterium</taxon>
    </lineage>
</organism>
<evidence type="ECO:0000313" key="3">
    <source>
        <dbReference type="Proteomes" id="UP000437131"/>
    </source>
</evidence>
<keyword evidence="2" id="KW-0548">Nucleotidyltransferase</keyword>
<feature type="transmembrane region" description="Helical" evidence="1">
    <location>
        <begin position="12"/>
        <end position="30"/>
    </location>
</feature>
<keyword evidence="1" id="KW-1133">Transmembrane helix</keyword>
<keyword evidence="1" id="KW-0472">Membrane</keyword>
<dbReference type="Proteomes" id="UP000437131">
    <property type="component" value="Unassembled WGS sequence"/>
</dbReference>
<keyword evidence="1" id="KW-0812">Transmembrane</keyword>